<protein>
    <recommendedName>
        <fullName evidence="7">TRAP transporter large permease protein</fullName>
    </recommendedName>
</protein>
<dbReference type="KEGG" id="psin:CAK95_27495"/>
<comment type="function">
    <text evidence="7">Part of the tripartite ATP-independent periplasmic (TRAP) transport system.</text>
</comment>
<dbReference type="GO" id="GO:0005886">
    <property type="term" value="C:plasma membrane"/>
    <property type="evidence" value="ECO:0007669"/>
    <property type="project" value="UniProtKB-SubCell"/>
</dbReference>
<feature type="transmembrane region" description="Helical" evidence="7">
    <location>
        <begin position="411"/>
        <end position="433"/>
    </location>
</feature>
<evidence type="ECO:0000256" key="6">
    <source>
        <dbReference type="ARBA" id="ARBA00023136"/>
    </source>
</evidence>
<dbReference type="GO" id="GO:0022857">
    <property type="term" value="F:transmembrane transporter activity"/>
    <property type="evidence" value="ECO:0007669"/>
    <property type="project" value="UniProtKB-UniRule"/>
</dbReference>
<accession>A0A1W7A076</accession>
<dbReference type="Proteomes" id="UP000194137">
    <property type="component" value="Chromosome"/>
</dbReference>
<keyword evidence="2" id="KW-1003">Cell membrane</keyword>
<dbReference type="InterPro" id="IPR004681">
    <property type="entry name" value="TRAP_DctM"/>
</dbReference>
<keyword evidence="5 7" id="KW-1133">Transmembrane helix</keyword>
<feature type="transmembrane region" description="Helical" evidence="7">
    <location>
        <begin position="220"/>
        <end position="239"/>
    </location>
</feature>
<keyword evidence="4 7" id="KW-0812">Transmembrane</keyword>
<comment type="similarity">
    <text evidence="7">Belongs to the TRAP transporter large permease family.</text>
</comment>
<evidence type="ECO:0000313" key="8">
    <source>
        <dbReference type="EMBL" id="ARQ02435.1"/>
    </source>
</evidence>
<evidence type="ECO:0000256" key="2">
    <source>
        <dbReference type="ARBA" id="ARBA00022475"/>
    </source>
</evidence>
<organism evidence="8 9">
    <name type="scientific">Pseudorhodoplanes sinuspersici</name>
    <dbReference type="NCBI Taxonomy" id="1235591"/>
    <lineage>
        <taxon>Bacteria</taxon>
        <taxon>Pseudomonadati</taxon>
        <taxon>Pseudomonadota</taxon>
        <taxon>Alphaproteobacteria</taxon>
        <taxon>Hyphomicrobiales</taxon>
        <taxon>Pseudorhodoplanes</taxon>
    </lineage>
</organism>
<keyword evidence="7" id="KW-0813">Transport</keyword>
<dbReference type="PANTHER" id="PTHR33362:SF5">
    <property type="entry name" value="C4-DICARBOXYLATE TRAP TRANSPORTER LARGE PERMEASE PROTEIN DCTM"/>
    <property type="match status" value="1"/>
</dbReference>
<comment type="subunit">
    <text evidence="7">The complex comprises the extracytoplasmic solute receptor protein and the two transmembrane proteins.</text>
</comment>
<feature type="transmembrane region" description="Helical" evidence="7">
    <location>
        <begin position="251"/>
        <end position="269"/>
    </location>
</feature>
<comment type="caution">
    <text evidence="7">Lacks conserved residue(s) required for the propagation of feature annotation.</text>
</comment>
<keyword evidence="3 7" id="KW-0997">Cell inner membrane</keyword>
<dbReference type="AlphaFoldDB" id="A0A1W7A076"/>
<feature type="transmembrane region" description="Helical" evidence="7">
    <location>
        <begin position="365"/>
        <end position="391"/>
    </location>
</feature>
<reference evidence="8 9" key="1">
    <citation type="submission" date="2017-05" db="EMBL/GenBank/DDBJ databases">
        <title>Full genome sequence of Pseudorhodoplanes sinuspersici.</title>
        <authorList>
            <person name="Dastgheib S.M.M."/>
            <person name="Shavandi M."/>
            <person name="Tirandaz H."/>
        </authorList>
    </citation>
    <scope>NUCLEOTIDE SEQUENCE [LARGE SCALE GENOMIC DNA]</scope>
    <source>
        <strain evidence="8 9">RIPI110</strain>
    </source>
</reference>
<dbReference type="RefSeq" id="WP_086090867.1">
    <property type="nucleotide sequence ID" value="NZ_CP021112.1"/>
</dbReference>
<evidence type="ECO:0000256" key="1">
    <source>
        <dbReference type="ARBA" id="ARBA00004429"/>
    </source>
</evidence>
<evidence type="ECO:0000256" key="3">
    <source>
        <dbReference type="ARBA" id="ARBA00022519"/>
    </source>
</evidence>
<feature type="transmembrane region" description="Helical" evidence="7">
    <location>
        <begin position="15"/>
        <end position="40"/>
    </location>
</feature>
<dbReference type="OrthoDB" id="7339120at2"/>
<dbReference type="EMBL" id="CP021112">
    <property type="protein sequence ID" value="ARQ02435.1"/>
    <property type="molecule type" value="Genomic_DNA"/>
</dbReference>
<feature type="transmembrane region" description="Helical" evidence="7">
    <location>
        <begin position="327"/>
        <end position="353"/>
    </location>
</feature>
<name>A0A1W7A076_9HYPH</name>
<dbReference type="PANTHER" id="PTHR33362">
    <property type="entry name" value="SIALIC ACID TRAP TRANSPORTER PERMEASE PROTEIN SIAT-RELATED"/>
    <property type="match status" value="1"/>
</dbReference>
<feature type="transmembrane region" description="Helical" evidence="7">
    <location>
        <begin position="101"/>
        <end position="127"/>
    </location>
</feature>
<comment type="subcellular location">
    <subcellularLocation>
        <location evidence="1 7">Cell inner membrane</location>
        <topology evidence="1 7">Multi-pass membrane protein</topology>
    </subcellularLocation>
</comment>
<keyword evidence="9" id="KW-1185">Reference proteome</keyword>
<feature type="transmembrane region" description="Helical" evidence="7">
    <location>
        <begin position="289"/>
        <end position="315"/>
    </location>
</feature>
<evidence type="ECO:0000256" key="7">
    <source>
        <dbReference type="RuleBase" id="RU369079"/>
    </source>
</evidence>
<gene>
    <name evidence="8" type="ORF">CAK95_27495</name>
</gene>
<keyword evidence="6 7" id="KW-0472">Membrane</keyword>
<dbReference type="InterPro" id="IPR010656">
    <property type="entry name" value="DctM"/>
</dbReference>
<feature type="transmembrane region" description="Helical" evidence="7">
    <location>
        <begin position="176"/>
        <end position="197"/>
    </location>
</feature>
<sequence length="435" mass="46247">MSWVSILAAMFTAKVLLLLAALPVAFVFFIINIAGSYLIFGGIPGLEQMVRNEQISVAQFSLVPIPLFVLMGEVLFHTGLAMKSVDAVDAVIRRVPGRLAVVTLVAGTIFSAISGSTIATTAMLGSLLLPQMLARGYDPKTAMGPTLAIGGVDILIPPSGLAVLLGSLAGISITGLLVGGIVPGLILAVFFIAYVMLRCWLNPSLAPVSDDEGIKIERPWLNLIVTVAPLILIFGIVVFSMTEGWATPTESSALGAFATIILALCYRSLTPQNLWKSFIGTLSISGALLFIIVGATTFAQLLSFSGATAGLVALIEGAGLTPNVVMIGMLAILVLLGFFIDQTSIMMITLPFYMPLLRTMGVDLVWFGILYLLCMQIGLLTPPFGLLLFVLKGVAPPHITIGTIYRAAIPYVWLTVLMMVLIFIFPQIVTTFVPD</sequence>
<evidence type="ECO:0000256" key="4">
    <source>
        <dbReference type="ARBA" id="ARBA00022692"/>
    </source>
</evidence>
<evidence type="ECO:0000256" key="5">
    <source>
        <dbReference type="ARBA" id="ARBA00022989"/>
    </source>
</evidence>
<dbReference type="PIRSF" id="PIRSF006066">
    <property type="entry name" value="HI0050"/>
    <property type="match status" value="1"/>
</dbReference>
<evidence type="ECO:0000313" key="9">
    <source>
        <dbReference type="Proteomes" id="UP000194137"/>
    </source>
</evidence>
<dbReference type="Pfam" id="PF06808">
    <property type="entry name" value="DctM"/>
    <property type="match status" value="1"/>
</dbReference>
<feature type="transmembrane region" description="Helical" evidence="7">
    <location>
        <begin position="60"/>
        <end position="80"/>
    </location>
</feature>
<dbReference type="STRING" id="1235591.CAK95_27495"/>
<proteinExistence type="inferred from homology"/>
<dbReference type="NCBIfam" id="TIGR00786">
    <property type="entry name" value="dctM"/>
    <property type="match status" value="1"/>
</dbReference>